<reference evidence="2" key="1">
    <citation type="journal article" date="2008" name="Genetics">
        <title>Dynamics and Differential Proliferation of Transposable Elements During the Evolution of the B and A Genomes of Wheat.</title>
        <authorList>
            <person name="Charles M."/>
            <person name="Belcram H."/>
            <person name="Just J."/>
            <person name="Huneau C."/>
            <person name="Viollet A."/>
            <person name="Couloux A."/>
            <person name="Segurens B."/>
            <person name="Carter M."/>
            <person name="Huteau V."/>
            <person name="Coriton O."/>
            <person name="Appels R."/>
            <person name="Samian S."/>
            <person name="Chalhoub B."/>
        </authorList>
    </citation>
    <scope>NUCLEOTIDE SEQUENCE</scope>
</reference>
<feature type="compositionally biased region" description="Low complexity" evidence="1">
    <location>
        <begin position="118"/>
        <end position="133"/>
    </location>
</feature>
<protein>
    <submittedName>
        <fullName evidence="2">Hypothetical gene predicted by FGENESH</fullName>
    </submittedName>
</protein>
<dbReference type="AlphaFoldDB" id="B4ERW3"/>
<proteinExistence type="predicted"/>
<dbReference type="EMBL" id="AM932681">
    <property type="protein sequence ID" value="CAP72292.1"/>
    <property type="molecule type" value="Genomic_DNA"/>
</dbReference>
<sequence>MEHDEVEGVSILLLYPHCGGVVSDVTVEQEGFAVREYALTVVYAGDNWKKANYFGGPQSYRSAMEWLTAVLTTGGPPSSCSAEIEELLPSLPLRPTLPPRADAGDRQSSKQLPRAPCFSPLPSLSPPFSLFSP</sequence>
<evidence type="ECO:0000256" key="1">
    <source>
        <dbReference type="SAM" id="MobiDB-lite"/>
    </source>
</evidence>
<name>B4ERW3_WHEAT</name>
<accession>B4ERW3</accession>
<organism evidence="2">
    <name type="scientific">Triticum aestivum</name>
    <name type="common">Wheat</name>
    <dbReference type="NCBI Taxonomy" id="4565"/>
    <lineage>
        <taxon>Eukaryota</taxon>
        <taxon>Viridiplantae</taxon>
        <taxon>Streptophyta</taxon>
        <taxon>Embryophyta</taxon>
        <taxon>Tracheophyta</taxon>
        <taxon>Spermatophyta</taxon>
        <taxon>Magnoliopsida</taxon>
        <taxon>Liliopsida</taxon>
        <taxon>Poales</taxon>
        <taxon>Poaceae</taxon>
        <taxon>BOP clade</taxon>
        <taxon>Pooideae</taxon>
        <taxon>Triticodae</taxon>
        <taxon>Triticeae</taxon>
        <taxon>Triticinae</taxon>
        <taxon>Triticum</taxon>
    </lineage>
</organism>
<feature type="region of interest" description="Disordered" evidence="1">
    <location>
        <begin position="91"/>
        <end position="133"/>
    </location>
</feature>
<evidence type="ECO:0000313" key="2">
    <source>
        <dbReference type="EMBL" id="CAP72292.1"/>
    </source>
</evidence>